<comment type="caution">
    <text evidence="1">The sequence shown here is derived from an EMBL/GenBank/DDBJ whole genome shotgun (WGS) entry which is preliminary data.</text>
</comment>
<reference evidence="1 2" key="1">
    <citation type="submission" date="2018-11" db="EMBL/GenBank/DDBJ databases">
        <title>Chitinophaga lutea sp.nov., isolate from arsenic contaminated soil.</title>
        <authorList>
            <person name="Zong Y."/>
        </authorList>
    </citation>
    <scope>NUCLEOTIDE SEQUENCE [LARGE SCALE GENOMIC DNA]</scope>
    <source>
        <strain evidence="1 2">ZY74</strain>
    </source>
</reference>
<evidence type="ECO:0000313" key="2">
    <source>
        <dbReference type="Proteomes" id="UP000278351"/>
    </source>
</evidence>
<organism evidence="1 2">
    <name type="scientific">Chitinophaga lutea</name>
    <dbReference type="NCBI Taxonomy" id="2488634"/>
    <lineage>
        <taxon>Bacteria</taxon>
        <taxon>Pseudomonadati</taxon>
        <taxon>Bacteroidota</taxon>
        <taxon>Chitinophagia</taxon>
        <taxon>Chitinophagales</taxon>
        <taxon>Chitinophagaceae</taxon>
        <taxon>Chitinophaga</taxon>
    </lineage>
</organism>
<keyword evidence="2" id="KW-1185">Reference proteome</keyword>
<name>A0A3N4PU56_9BACT</name>
<accession>A0A3N4PU56</accession>
<evidence type="ECO:0000313" key="1">
    <source>
        <dbReference type="EMBL" id="RPE08561.1"/>
    </source>
</evidence>
<gene>
    <name evidence="1" type="ORF">EGT74_16090</name>
</gene>
<dbReference type="Proteomes" id="UP000278351">
    <property type="component" value="Unassembled WGS sequence"/>
</dbReference>
<dbReference type="EMBL" id="RPDH01000002">
    <property type="protein sequence ID" value="RPE08561.1"/>
    <property type="molecule type" value="Genomic_DNA"/>
</dbReference>
<evidence type="ECO:0008006" key="3">
    <source>
        <dbReference type="Google" id="ProtNLM"/>
    </source>
</evidence>
<protein>
    <recommendedName>
        <fullName evidence="3">Type II toxin-antitoxin system RelE/ParE family toxin</fullName>
    </recommendedName>
</protein>
<proteinExistence type="predicted"/>
<dbReference type="AlphaFoldDB" id="A0A3N4PU56"/>
<sequence>MPDSYRTTYKTYRDIYLKRYPYTIVYEVHESSKSVSITNVYHRKRNPKGRYADETDRL</sequence>